<evidence type="ECO:0000313" key="3">
    <source>
        <dbReference type="Proteomes" id="UP001519921"/>
    </source>
</evidence>
<protein>
    <submittedName>
        <fullName evidence="2">Alpha/beta hydrolase</fullName>
    </submittedName>
</protein>
<organism evidence="2 3">
    <name type="scientific">Clostridium weizhouense</name>
    <dbReference type="NCBI Taxonomy" id="2859781"/>
    <lineage>
        <taxon>Bacteria</taxon>
        <taxon>Bacillati</taxon>
        <taxon>Bacillota</taxon>
        <taxon>Clostridia</taxon>
        <taxon>Eubacteriales</taxon>
        <taxon>Clostridiaceae</taxon>
        <taxon>Clostridium</taxon>
    </lineage>
</organism>
<accession>A0ABS7ARR1</accession>
<dbReference type="InterPro" id="IPR000073">
    <property type="entry name" value="AB_hydrolase_1"/>
</dbReference>
<reference evidence="2 3" key="1">
    <citation type="submission" date="2021-07" db="EMBL/GenBank/DDBJ databases">
        <title>Clostridium weizhouense sp. nov., an anaerobic bacterium isolated from activated sludge of Petroleum wastewater.</title>
        <authorList>
            <person name="Li Q."/>
        </authorList>
    </citation>
    <scope>NUCLEOTIDE SEQUENCE [LARGE SCALE GENOMIC DNA]</scope>
    <source>
        <strain evidence="2 3">YB-6</strain>
    </source>
</reference>
<dbReference type="GO" id="GO:0016787">
    <property type="term" value="F:hydrolase activity"/>
    <property type="evidence" value="ECO:0007669"/>
    <property type="project" value="UniProtKB-KW"/>
</dbReference>
<sequence length="386" mass="45173">MKKDKITFNKGIYSLNKEPNFNFQLNRIVMWNDGDLEEIKRIAHKIRNSDTWKKELIDIGNKAVNEGRIKEAIAYYRMSEFFMYDKDPDKVKYYKLAVEMFYDYYKEYFDDKTVINYQVPYENVILPVLYTKAVGKKKDTILLHGGNDSYMEELFFVMLYFAENGFDVYLFEGPGQGGVMRIQGKHFTYKWEEPVKTIIEYLDIDDITIIGASLGGMLAPRAAAYEKRIKRVIAWSIFPNFFSVVLSRMPYGEQKIVKLLMKFHVAPIINLLFNLSAKKDATVDWGIKHGMYAYNAKSPYDYAVKLSEFQIENIGHLIDQDVLVIGANKDHFINYKIFKDELECLNNIHSLTFRLFTDKEIASNHCNMGNTKLTLDTMINWIEQIK</sequence>
<proteinExistence type="predicted"/>
<feature type="domain" description="AB hydrolase-1" evidence="1">
    <location>
        <begin position="141"/>
        <end position="335"/>
    </location>
</feature>
<evidence type="ECO:0000259" key="1">
    <source>
        <dbReference type="Pfam" id="PF00561"/>
    </source>
</evidence>
<keyword evidence="2" id="KW-0378">Hydrolase</keyword>
<gene>
    <name evidence="2" type="ORF">KYD98_14785</name>
</gene>
<dbReference type="InterPro" id="IPR029058">
    <property type="entry name" value="AB_hydrolase_fold"/>
</dbReference>
<dbReference type="Gene3D" id="3.40.50.1820">
    <property type="entry name" value="alpha/beta hydrolase"/>
    <property type="match status" value="1"/>
</dbReference>
<dbReference type="EMBL" id="JAHXPT010000013">
    <property type="protein sequence ID" value="MBW6411355.1"/>
    <property type="molecule type" value="Genomic_DNA"/>
</dbReference>
<keyword evidence="3" id="KW-1185">Reference proteome</keyword>
<dbReference type="Proteomes" id="UP001519921">
    <property type="component" value="Unassembled WGS sequence"/>
</dbReference>
<evidence type="ECO:0000313" key="2">
    <source>
        <dbReference type="EMBL" id="MBW6411355.1"/>
    </source>
</evidence>
<dbReference type="RefSeq" id="WP_219780823.1">
    <property type="nucleotide sequence ID" value="NZ_JAHXPT010000013.1"/>
</dbReference>
<comment type="caution">
    <text evidence="2">The sequence shown here is derived from an EMBL/GenBank/DDBJ whole genome shotgun (WGS) entry which is preliminary data.</text>
</comment>
<name>A0ABS7ARR1_9CLOT</name>
<dbReference type="SUPFAM" id="SSF53474">
    <property type="entry name" value="alpha/beta-Hydrolases"/>
    <property type="match status" value="1"/>
</dbReference>
<dbReference type="Pfam" id="PF00561">
    <property type="entry name" value="Abhydrolase_1"/>
    <property type="match status" value="1"/>
</dbReference>